<comment type="caution">
    <text evidence="1">The sequence shown here is derived from an EMBL/GenBank/DDBJ whole genome shotgun (WGS) entry which is preliminary data.</text>
</comment>
<protein>
    <submittedName>
        <fullName evidence="1">Lipid phosphate phosphatase delta-like</fullName>
    </submittedName>
</protein>
<evidence type="ECO:0000313" key="1">
    <source>
        <dbReference type="EMBL" id="KAJ4705508.1"/>
    </source>
</evidence>
<organism evidence="1 2">
    <name type="scientific">Melia azedarach</name>
    <name type="common">Chinaberry tree</name>
    <dbReference type="NCBI Taxonomy" id="155640"/>
    <lineage>
        <taxon>Eukaryota</taxon>
        <taxon>Viridiplantae</taxon>
        <taxon>Streptophyta</taxon>
        <taxon>Embryophyta</taxon>
        <taxon>Tracheophyta</taxon>
        <taxon>Spermatophyta</taxon>
        <taxon>Magnoliopsida</taxon>
        <taxon>eudicotyledons</taxon>
        <taxon>Gunneridae</taxon>
        <taxon>Pentapetalae</taxon>
        <taxon>rosids</taxon>
        <taxon>malvids</taxon>
        <taxon>Sapindales</taxon>
        <taxon>Meliaceae</taxon>
        <taxon>Melia</taxon>
    </lineage>
</organism>
<sequence>MESVLIAWQVLILCGIISWIMISSYLNVTQKIRSLLQPFVMYHIGIGTPFILQIQKYQHKYLDALFSGLSCVVSVPFYTAFLPFLFWSGHGKLARQMTLLMAFCDYSGNLIKDVISAPRPSCPPVRRVTATKDEKENALEYGLPSSHTLNTVCSSGYLLHYLLSYSEYDNALINFAGIFLVCLLVGLIGIGRIYLGMHSLVDIIGGLALGSVILAFWLTVHDYVDSFIISGQNVTSFWAALSFLLLFAYPTPELPTPSFEFHTAFNGVALGIVAGVQQTYYQFHHEAVPRIFTPQLSISAFVGRILVGIPTILLVKFCSKALAKWILPVISNTLGIPIKSTSYISVLNGTVNGKKSDEIKQSSYAQKLFFFSGQDVFDVDTGIRFLQYAGLAWSVVDLVPSVFSYLRL</sequence>
<gene>
    <name evidence="1" type="ORF">OWV82_022275</name>
</gene>
<evidence type="ECO:0000313" key="2">
    <source>
        <dbReference type="Proteomes" id="UP001164539"/>
    </source>
</evidence>
<name>A0ACC1X367_MELAZ</name>
<accession>A0ACC1X367</accession>
<proteinExistence type="predicted"/>
<dbReference type="Proteomes" id="UP001164539">
    <property type="component" value="Chromosome 12"/>
</dbReference>
<keyword evidence="2" id="KW-1185">Reference proteome</keyword>
<reference evidence="1 2" key="1">
    <citation type="journal article" date="2023" name="Science">
        <title>Complex scaffold remodeling in plant triterpene biosynthesis.</title>
        <authorList>
            <person name="De La Pena R."/>
            <person name="Hodgson H."/>
            <person name="Liu J.C."/>
            <person name="Stephenson M.J."/>
            <person name="Martin A.C."/>
            <person name="Owen C."/>
            <person name="Harkess A."/>
            <person name="Leebens-Mack J."/>
            <person name="Jimenez L.E."/>
            <person name="Osbourn A."/>
            <person name="Sattely E.S."/>
        </authorList>
    </citation>
    <scope>NUCLEOTIDE SEQUENCE [LARGE SCALE GENOMIC DNA]</scope>
    <source>
        <strain evidence="2">cv. JPN11</strain>
        <tissue evidence="1">Leaf</tissue>
    </source>
</reference>
<dbReference type="EMBL" id="CM051405">
    <property type="protein sequence ID" value="KAJ4705508.1"/>
    <property type="molecule type" value="Genomic_DNA"/>
</dbReference>